<keyword evidence="3" id="KW-1185">Reference proteome</keyword>
<dbReference type="Pfam" id="PF04965">
    <property type="entry name" value="GPW_gp25"/>
    <property type="match status" value="1"/>
</dbReference>
<accession>A0A1M7TZ95</accession>
<dbReference type="InterPro" id="IPR007048">
    <property type="entry name" value="IraD/Gp25-like"/>
</dbReference>
<dbReference type="AlphaFoldDB" id="A0A1M7TZ95"/>
<proteinExistence type="predicted"/>
<sequence length="138" mass="15625">MAEADTKSFLGRGFKFPFAIDPQTGKIAMVEHEEDIREAIEIILKTNAGERVMRPEFGSTAKDFVFSVNRLESIAAFETEILDALARFEPRIKDIEVEVRNDDGDKSVVMVTIRYVVRSTNNLFNRVYPFYILEGAGA</sequence>
<organism evidence="2 3">
    <name type="scientific">Desulfitobacterium chlororespirans DSM 11544</name>
    <dbReference type="NCBI Taxonomy" id="1121395"/>
    <lineage>
        <taxon>Bacteria</taxon>
        <taxon>Bacillati</taxon>
        <taxon>Bacillota</taxon>
        <taxon>Clostridia</taxon>
        <taxon>Eubacteriales</taxon>
        <taxon>Desulfitobacteriaceae</taxon>
        <taxon>Desulfitobacterium</taxon>
    </lineage>
</organism>
<reference evidence="3" key="1">
    <citation type="submission" date="2016-12" db="EMBL/GenBank/DDBJ databases">
        <authorList>
            <person name="Varghese N."/>
            <person name="Submissions S."/>
        </authorList>
    </citation>
    <scope>NUCLEOTIDE SEQUENCE [LARGE SCALE GENOMIC DNA]</scope>
    <source>
        <strain evidence="3">DSM 11544</strain>
    </source>
</reference>
<dbReference type="EMBL" id="FRDN01000008">
    <property type="protein sequence ID" value="SHN76051.1"/>
    <property type="molecule type" value="Genomic_DNA"/>
</dbReference>
<dbReference type="Proteomes" id="UP000184010">
    <property type="component" value="Unassembled WGS sequence"/>
</dbReference>
<name>A0A1M7TZ95_9FIRM</name>
<evidence type="ECO:0000313" key="2">
    <source>
        <dbReference type="EMBL" id="SHN76051.1"/>
    </source>
</evidence>
<dbReference type="SUPFAM" id="SSF160719">
    <property type="entry name" value="gpW/gp25-like"/>
    <property type="match status" value="1"/>
</dbReference>
<dbReference type="STRING" id="1121395.SAMN02745215_02789"/>
<evidence type="ECO:0000259" key="1">
    <source>
        <dbReference type="Pfam" id="PF04965"/>
    </source>
</evidence>
<dbReference type="Gene3D" id="3.10.450.40">
    <property type="match status" value="1"/>
</dbReference>
<feature type="domain" description="IraD/Gp25-like" evidence="1">
    <location>
        <begin position="31"/>
        <end position="121"/>
    </location>
</feature>
<dbReference type="RefSeq" id="WP_072773151.1">
    <property type="nucleotide sequence ID" value="NZ_FRDN01000008.1"/>
</dbReference>
<protein>
    <recommendedName>
        <fullName evidence="1">IraD/Gp25-like domain-containing protein</fullName>
    </recommendedName>
</protein>
<gene>
    <name evidence="2" type="ORF">SAMN02745215_02789</name>
</gene>
<evidence type="ECO:0000313" key="3">
    <source>
        <dbReference type="Proteomes" id="UP000184010"/>
    </source>
</evidence>